<dbReference type="PANTHER" id="PTHR19303">
    <property type="entry name" value="TRANSPOSON"/>
    <property type="match status" value="1"/>
</dbReference>
<organism evidence="2">
    <name type="scientific">Corethron hystrix</name>
    <dbReference type="NCBI Taxonomy" id="216773"/>
    <lineage>
        <taxon>Eukaryota</taxon>
        <taxon>Sar</taxon>
        <taxon>Stramenopiles</taxon>
        <taxon>Ochrophyta</taxon>
        <taxon>Bacillariophyta</taxon>
        <taxon>Coscinodiscophyceae</taxon>
        <taxon>Corethrophycidae</taxon>
        <taxon>Corethrales</taxon>
        <taxon>Corethraceae</taxon>
        <taxon>Corethron</taxon>
    </lineage>
</organism>
<dbReference type="InterPro" id="IPR050863">
    <property type="entry name" value="CenT-Element_Derived"/>
</dbReference>
<gene>
    <name evidence="2" type="ORF">CHYS00102_LOCUS31218</name>
</gene>
<evidence type="ECO:0000313" key="2">
    <source>
        <dbReference type="EMBL" id="CAD8903998.1"/>
    </source>
</evidence>
<dbReference type="EMBL" id="HBFR01042691">
    <property type="protein sequence ID" value="CAD8903998.1"/>
    <property type="molecule type" value="Transcribed_RNA"/>
</dbReference>
<evidence type="ECO:0000259" key="1">
    <source>
        <dbReference type="Pfam" id="PF03184"/>
    </source>
</evidence>
<dbReference type="Pfam" id="PF03184">
    <property type="entry name" value="DDE_1"/>
    <property type="match status" value="1"/>
</dbReference>
<feature type="domain" description="DDE-1" evidence="1">
    <location>
        <begin position="15"/>
        <end position="168"/>
    </location>
</feature>
<dbReference type="InterPro" id="IPR004875">
    <property type="entry name" value="DDE_SF_endonuclease_dom"/>
</dbReference>
<reference evidence="2" key="1">
    <citation type="submission" date="2021-01" db="EMBL/GenBank/DDBJ databases">
        <authorList>
            <person name="Corre E."/>
            <person name="Pelletier E."/>
            <person name="Niang G."/>
            <person name="Scheremetjew M."/>
            <person name="Finn R."/>
            <person name="Kale V."/>
            <person name="Holt S."/>
            <person name="Cochrane G."/>
            <person name="Meng A."/>
            <person name="Brown T."/>
            <person name="Cohen L."/>
        </authorList>
    </citation>
    <scope>NUCLEOTIDE SEQUENCE</scope>
    <source>
        <strain evidence="2">308</strain>
    </source>
</reference>
<dbReference type="AlphaFoldDB" id="A0A7S1G3Q6"/>
<protein>
    <recommendedName>
        <fullName evidence="1">DDE-1 domain-containing protein</fullName>
    </recommendedName>
</protein>
<dbReference type="PANTHER" id="PTHR19303:SF73">
    <property type="entry name" value="PROTEIN PDC2"/>
    <property type="match status" value="1"/>
</dbReference>
<name>A0A7S1G3Q6_9STRA</name>
<dbReference type="GO" id="GO:0003677">
    <property type="term" value="F:DNA binding"/>
    <property type="evidence" value="ECO:0007669"/>
    <property type="project" value="TreeGrafter"/>
</dbReference>
<dbReference type="GO" id="GO:0005634">
    <property type="term" value="C:nucleus"/>
    <property type="evidence" value="ECO:0007669"/>
    <property type="project" value="TreeGrafter"/>
</dbReference>
<sequence>MLHDWREAKSSSHWKIKKPRCFTGTNMSEIPMTYRASKKAWMTNPIFNEYLIILNSIMKAKDQNILLFMDNAPVHIIDADTMAKLTNVKVVFFPPNQTCVLQPLDGGIIRSFKARSRKYSPIKLLNIIDNGNGEHTSVLVKKFHVLDAIRFIVQSWSEVSTATICSCFSNSGFTFPQDHELRKEHEFDASDDYIEQDLAKFLRELDLEGEEPVFEESIECYDPVVEEDMVDYVVNECNDDN</sequence>
<accession>A0A7S1G3Q6</accession>
<proteinExistence type="predicted"/>